<evidence type="ECO:0000256" key="1">
    <source>
        <dbReference type="SAM" id="Coils"/>
    </source>
</evidence>
<evidence type="ECO:0000313" key="3">
    <source>
        <dbReference type="EMBL" id="CAF0719129.1"/>
    </source>
</evidence>
<dbReference type="InterPro" id="IPR007145">
    <property type="entry name" value="MAP65_Ase1_PRC1"/>
</dbReference>
<gene>
    <name evidence="3" type="ORF">EDS130_LOCUS56</name>
</gene>
<accession>A0A813ME06</accession>
<evidence type="ECO:0008006" key="5">
    <source>
        <dbReference type="Google" id="ProtNLM"/>
    </source>
</evidence>
<dbReference type="Gene3D" id="1.20.58.1520">
    <property type="match status" value="1"/>
</dbReference>
<dbReference type="Proteomes" id="UP000663852">
    <property type="component" value="Unassembled WGS sequence"/>
</dbReference>
<evidence type="ECO:0000313" key="4">
    <source>
        <dbReference type="Proteomes" id="UP000663852"/>
    </source>
</evidence>
<sequence>MPHGKKKSNSRTPKVTFAVPSPMNHEDSCVLDQSTICAEWYRLWSSFGFTEHQWSSRALKVEEYTRKLLESKLLTYKEQLNKRKKLLKQSLEDYEELISRTGLPSAVDSLTFDELKLREQEAYIEKKMQDLLVQEGQLIHQRSELETQQKQLCSLLNSSPIEFDENVPMSLVEINRKIEDHLKMLTDLKSLRLTQVSSYYQKLKQYSEQLEWTPAPSSSVEYLLLEKYDHCLTADCLNQIETTIHDLENKIEEQKVRFTILHNQLGRLYERLKKNAEKDYCLAYKTGSENVNAFTIKQLEHEIACCREERMQNGKEYRQSIREQIVDLLDKSHLGDNERSVLKNLDLDTLSADLLDAYDAEYERVAQLYEKRRPVIEAYEKWLAFWNDFVAFTKASTDPGRFRIRGYNAETEGRKRKKFLRELPQIEQEFLNTLSEYDDTTFCIDNIPIRQKFDEAHHQVPSSALPTSAKTVAVPQLSAMTPVRSRTPVATPRRVANKALNVPNTTNRSAKTPSSTAAGRKLLTKVASKTECQPKRAKPRAPPVIHASPPHPVAPLPVHPPACTDDQALDFSLLHTMKNIHGQIKVMTSTPNSSFDIIENRIGGNVKTAHNTIGKRKSKRIPVPLIMIQRATEELAVLMPHDS</sequence>
<dbReference type="AlphaFoldDB" id="A0A813ME06"/>
<dbReference type="GO" id="GO:0008017">
    <property type="term" value="F:microtubule binding"/>
    <property type="evidence" value="ECO:0007669"/>
    <property type="project" value="InterPro"/>
</dbReference>
<protein>
    <recommendedName>
        <fullName evidence="5">Protein regulator of cytokinesis 1</fullName>
    </recommendedName>
</protein>
<feature type="coiled-coil region" evidence="1">
    <location>
        <begin position="237"/>
        <end position="264"/>
    </location>
</feature>
<dbReference type="Pfam" id="PF03999">
    <property type="entry name" value="MAP65_ASE1"/>
    <property type="match status" value="1"/>
</dbReference>
<dbReference type="GO" id="GO:0005737">
    <property type="term" value="C:cytoplasm"/>
    <property type="evidence" value="ECO:0007669"/>
    <property type="project" value="TreeGrafter"/>
</dbReference>
<dbReference type="EMBL" id="CAJNOJ010000001">
    <property type="protein sequence ID" value="CAF0719129.1"/>
    <property type="molecule type" value="Genomic_DNA"/>
</dbReference>
<organism evidence="3 4">
    <name type="scientific">Adineta ricciae</name>
    <name type="common">Rotifer</name>
    <dbReference type="NCBI Taxonomy" id="249248"/>
    <lineage>
        <taxon>Eukaryota</taxon>
        <taxon>Metazoa</taxon>
        <taxon>Spiralia</taxon>
        <taxon>Gnathifera</taxon>
        <taxon>Rotifera</taxon>
        <taxon>Eurotatoria</taxon>
        <taxon>Bdelloidea</taxon>
        <taxon>Adinetida</taxon>
        <taxon>Adinetidae</taxon>
        <taxon>Adineta</taxon>
    </lineage>
</organism>
<name>A0A813ME06_ADIRI</name>
<dbReference type="GO" id="GO:1990023">
    <property type="term" value="C:mitotic spindle midzone"/>
    <property type="evidence" value="ECO:0007669"/>
    <property type="project" value="TreeGrafter"/>
</dbReference>
<reference evidence="3" key="1">
    <citation type="submission" date="2021-02" db="EMBL/GenBank/DDBJ databases">
        <authorList>
            <person name="Nowell W R."/>
        </authorList>
    </citation>
    <scope>NUCLEOTIDE SEQUENCE</scope>
</reference>
<dbReference type="PANTHER" id="PTHR19321:SF41">
    <property type="entry name" value="FASCETTO-RELATED"/>
    <property type="match status" value="1"/>
</dbReference>
<dbReference type="GO" id="GO:0051256">
    <property type="term" value="P:mitotic spindle midzone assembly"/>
    <property type="evidence" value="ECO:0007669"/>
    <property type="project" value="TreeGrafter"/>
</dbReference>
<keyword evidence="1" id="KW-0175">Coiled coil</keyword>
<comment type="caution">
    <text evidence="3">The sequence shown here is derived from an EMBL/GenBank/DDBJ whole genome shotgun (WGS) entry which is preliminary data.</text>
</comment>
<evidence type="ECO:0000256" key="2">
    <source>
        <dbReference type="SAM" id="MobiDB-lite"/>
    </source>
</evidence>
<proteinExistence type="predicted"/>
<feature type="region of interest" description="Disordered" evidence="2">
    <location>
        <begin position="527"/>
        <end position="546"/>
    </location>
</feature>
<dbReference type="OrthoDB" id="642895at2759"/>
<dbReference type="PANTHER" id="PTHR19321">
    <property type="entry name" value="PROTEIN REGULATOR OF CYTOKINESIS 1 PRC1-RELATED"/>
    <property type="match status" value="1"/>
</dbReference>